<dbReference type="InterPro" id="IPR006002">
    <property type="entry name" value="Gluconate_kinase"/>
</dbReference>
<evidence type="ECO:0000256" key="1">
    <source>
        <dbReference type="ARBA" id="ARBA00009156"/>
    </source>
</evidence>
<dbReference type="PROSITE" id="PS00445">
    <property type="entry name" value="FGGY_KINASES_2"/>
    <property type="match status" value="1"/>
</dbReference>
<reference evidence="7 8" key="1">
    <citation type="journal article" date="2013" name="PLoS ONE">
        <title>Genomic Analysis by Deep Sequencing of the Probiotic Lactobacillus brevis KB290 Harboring Nine Plasmids Reveals Genomic Stability.</title>
        <authorList>
            <person name="Fukao M."/>
            <person name="Oshima K."/>
            <person name="Morita H."/>
            <person name="Toh H."/>
            <person name="Suda W."/>
            <person name="Kim S.W."/>
            <person name="Suzuki S."/>
            <person name="Yakabe T."/>
            <person name="Hattori M."/>
            <person name="Yajima N."/>
        </authorList>
    </citation>
    <scope>NUCLEOTIDE SEQUENCE [LARGE SCALE GENOMIC DNA]</scope>
    <source>
        <strain evidence="7 8">KB290</strain>
    </source>
</reference>
<protein>
    <submittedName>
        <fullName evidence="7">Gluconokinase</fullName>
    </submittedName>
</protein>
<dbReference type="HOGENOM" id="CLU_009281_3_2_9"/>
<evidence type="ECO:0000256" key="2">
    <source>
        <dbReference type="ARBA" id="ARBA00022679"/>
    </source>
</evidence>
<dbReference type="AlphaFoldDB" id="M5ABV8"/>
<evidence type="ECO:0000256" key="3">
    <source>
        <dbReference type="ARBA" id="ARBA00022777"/>
    </source>
</evidence>
<gene>
    <name evidence="7" type="ORF">LVISKB_0142</name>
</gene>
<dbReference type="InterPro" id="IPR043129">
    <property type="entry name" value="ATPase_NBD"/>
</dbReference>
<evidence type="ECO:0000256" key="4">
    <source>
        <dbReference type="RuleBase" id="RU003733"/>
    </source>
</evidence>
<dbReference type="Pfam" id="PF02782">
    <property type="entry name" value="FGGY_C"/>
    <property type="match status" value="1"/>
</dbReference>
<evidence type="ECO:0000313" key="8">
    <source>
        <dbReference type="Proteomes" id="UP000012042"/>
    </source>
</evidence>
<keyword evidence="2 4" id="KW-0808">Transferase</keyword>
<sequence length="522" mass="58116">MTERKLGNEMDYLIGIDVGTTSTKAVLYNTDGDIFGYANKLYPLIQENADMAEEDPNVIFQATIDALAEVTAKADQTQGKILGVSWSTQQHSLIGLDKDHQPTTNTITWADNRAEKYASQMAADGSGLALYKRTGLPTHPMGPVYKILWLKNDHPEIYKKTRYWVGLKEYLLYRYFGQLKQEYNMAATTGLFNIHQMDWDEESMKLVGITRDQLPELVDATHQLTGMNPDYAKQIGFLADTPFIMGGTDGSLSEIGLGAINNGEVAVTIGTSGAVRTFVDKPQIDPKGRIFCYPVMQGKWIIGGPVNNGGIVFRWVRDQLFAPEKVMAKELGEDPYDVLTSIAKQVPAGSDGLIFHPFLGGERAPIWDGNARASFFGLTRQHSRAHMVRAALEGIVYNLYTVELALKEATGEPTEIRAAGGFARSPLWRQMLADIFEEPVTIPEAFESGCLGAMVIAQISLGLADDLSVVNKFIGKKNTYQPDPKTFENYREIMPIYIRLGRKLQSEYSAIAEYQRKREPKE</sequence>
<evidence type="ECO:0000259" key="6">
    <source>
        <dbReference type="Pfam" id="PF02782"/>
    </source>
</evidence>
<comment type="similarity">
    <text evidence="1 4">Belongs to the FGGY kinase family.</text>
</comment>
<dbReference type="PANTHER" id="PTHR43095:SF2">
    <property type="entry name" value="GLUCONOKINASE"/>
    <property type="match status" value="1"/>
</dbReference>
<dbReference type="EMBL" id="AP012167">
    <property type="protein sequence ID" value="BAN05777.1"/>
    <property type="molecule type" value="Genomic_DNA"/>
</dbReference>
<dbReference type="Proteomes" id="UP000012042">
    <property type="component" value="Chromosome"/>
</dbReference>
<feature type="domain" description="Carbohydrate kinase FGGY C-terminal" evidence="6">
    <location>
        <begin position="266"/>
        <end position="459"/>
    </location>
</feature>
<dbReference type="InterPro" id="IPR018485">
    <property type="entry name" value="FGGY_C"/>
</dbReference>
<dbReference type="PATRIC" id="fig|1001583.3.peg.137"/>
<organism evidence="7 8">
    <name type="scientific">Levilactobacillus brevis KB290</name>
    <dbReference type="NCBI Taxonomy" id="1001583"/>
    <lineage>
        <taxon>Bacteria</taxon>
        <taxon>Bacillati</taxon>
        <taxon>Bacillota</taxon>
        <taxon>Bacilli</taxon>
        <taxon>Lactobacillales</taxon>
        <taxon>Lactobacillaceae</taxon>
        <taxon>Levilactobacillus</taxon>
    </lineage>
</organism>
<dbReference type="SUPFAM" id="SSF53067">
    <property type="entry name" value="Actin-like ATPase domain"/>
    <property type="match status" value="2"/>
</dbReference>
<dbReference type="Gene3D" id="3.30.420.40">
    <property type="match status" value="2"/>
</dbReference>
<dbReference type="InterPro" id="IPR050406">
    <property type="entry name" value="FGGY_Carb_Kinase"/>
</dbReference>
<dbReference type="Pfam" id="PF00370">
    <property type="entry name" value="FGGY_N"/>
    <property type="match status" value="1"/>
</dbReference>
<name>M5ABV8_LEVBR</name>
<dbReference type="GO" id="GO:0019521">
    <property type="term" value="P:D-gluconate metabolic process"/>
    <property type="evidence" value="ECO:0007669"/>
    <property type="project" value="InterPro"/>
</dbReference>
<accession>M5ABV8</accession>
<dbReference type="InterPro" id="IPR018484">
    <property type="entry name" value="FGGY_N"/>
</dbReference>
<keyword evidence="3 4" id="KW-0418">Kinase</keyword>
<feature type="domain" description="Carbohydrate kinase FGGY N-terminal" evidence="5">
    <location>
        <begin position="12"/>
        <end position="256"/>
    </location>
</feature>
<dbReference type="InterPro" id="IPR000577">
    <property type="entry name" value="Carb_kinase_FGGY"/>
</dbReference>
<dbReference type="KEGG" id="lbk:LVISKB_0142"/>
<evidence type="ECO:0000259" key="5">
    <source>
        <dbReference type="Pfam" id="PF00370"/>
    </source>
</evidence>
<dbReference type="PIRSF" id="PIRSF000538">
    <property type="entry name" value="GlpK"/>
    <property type="match status" value="1"/>
</dbReference>
<dbReference type="GO" id="GO:0046316">
    <property type="term" value="F:gluconokinase activity"/>
    <property type="evidence" value="ECO:0007669"/>
    <property type="project" value="InterPro"/>
</dbReference>
<dbReference type="NCBIfam" id="TIGR01314">
    <property type="entry name" value="gntK_FGGY"/>
    <property type="match status" value="1"/>
</dbReference>
<proteinExistence type="inferred from homology"/>
<dbReference type="CDD" id="cd07770">
    <property type="entry name" value="ASKHA_NBD_FGGY_GntK"/>
    <property type="match status" value="1"/>
</dbReference>
<evidence type="ECO:0000313" key="7">
    <source>
        <dbReference type="EMBL" id="BAN05777.1"/>
    </source>
</evidence>
<dbReference type="InterPro" id="IPR018483">
    <property type="entry name" value="Carb_kinase_FGGY_CS"/>
</dbReference>
<dbReference type="PANTHER" id="PTHR43095">
    <property type="entry name" value="SUGAR KINASE"/>
    <property type="match status" value="1"/>
</dbReference>